<dbReference type="InterPro" id="IPR015946">
    <property type="entry name" value="KH_dom-like_a/b"/>
</dbReference>
<evidence type="ECO:0000256" key="5">
    <source>
        <dbReference type="ARBA" id="ARBA00023274"/>
    </source>
</evidence>
<evidence type="ECO:0000259" key="10">
    <source>
        <dbReference type="PROSITE" id="PS50823"/>
    </source>
</evidence>
<keyword evidence="12" id="KW-1185">Reference proteome</keyword>
<proteinExistence type="inferred from homology"/>
<dbReference type="InterPro" id="IPR018280">
    <property type="entry name" value="Ribosomal_uS3_CS"/>
</dbReference>
<evidence type="ECO:0000256" key="1">
    <source>
        <dbReference type="ARBA" id="ARBA00010761"/>
    </source>
</evidence>
<evidence type="ECO:0000256" key="3">
    <source>
        <dbReference type="ARBA" id="ARBA00022884"/>
    </source>
</evidence>
<dbReference type="Pfam" id="PF07650">
    <property type="entry name" value="KH_2"/>
    <property type="match status" value="1"/>
</dbReference>
<dbReference type="GO" id="GO:0019843">
    <property type="term" value="F:rRNA binding"/>
    <property type="evidence" value="ECO:0007669"/>
    <property type="project" value="UniProtKB-UniRule"/>
</dbReference>
<evidence type="ECO:0000313" key="12">
    <source>
        <dbReference type="Proteomes" id="UP001218638"/>
    </source>
</evidence>
<name>A0AAF0A1B0_9BACT</name>
<sequence length="213" mass="24485">MGQKTNPIGFRLAVRRNWQSRWYANKKDFPTLLREDQLIREKLMEKLKQASVPRIFIERASSRVRVKIYTARPGIVIGRKGQEIEKIKDELSKLTGKDILLDIQEVKKPEIEAQLVAENVCLQLERRIAFRRAMKRTVEIAMALGAEGIRIQCSGRLGGSDIARREWQRKGRVPLHTLRENIDYGFAEANTVYGKIGVKCWICKPEADSNQPA</sequence>
<evidence type="ECO:0000256" key="7">
    <source>
        <dbReference type="ARBA" id="ARBA00035257"/>
    </source>
</evidence>
<dbReference type="InterPro" id="IPR004087">
    <property type="entry name" value="KH_dom"/>
</dbReference>
<dbReference type="SUPFAM" id="SSF54814">
    <property type="entry name" value="Prokaryotic type KH domain (KH-domain type II)"/>
    <property type="match status" value="1"/>
</dbReference>
<dbReference type="PANTHER" id="PTHR11760:SF19">
    <property type="entry name" value="SMALL RIBOSOMAL SUBUNIT PROTEIN US3C"/>
    <property type="match status" value="1"/>
</dbReference>
<evidence type="ECO:0000256" key="4">
    <source>
        <dbReference type="ARBA" id="ARBA00022980"/>
    </source>
</evidence>
<dbReference type="Pfam" id="PF00189">
    <property type="entry name" value="Ribosomal_S3_C"/>
    <property type="match status" value="1"/>
</dbReference>
<evidence type="ECO:0000256" key="9">
    <source>
        <dbReference type="RuleBase" id="RU003624"/>
    </source>
</evidence>
<dbReference type="InterPro" id="IPR001351">
    <property type="entry name" value="Ribosomal_uS3_C"/>
</dbReference>
<dbReference type="SMART" id="SM00322">
    <property type="entry name" value="KH"/>
    <property type="match status" value="1"/>
</dbReference>
<accession>A0AAF0A1B0</accession>
<dbReference type="Gene3D" id="3.30.1140.32">
    <property type="entry name" value="Ribosomal protein S3, C-terminal domain"/>
    <property type="match status" value="1"/>
</dbReference>
<dbReference type="InterPro" id="IPR036419">
    <property type="entry name" value="Ribosomal_S3_C_sf"/>
</dbReference>
<evidence type="ECO:0000256" key="8">
    <source>
        <dbReference type="HAMAP-Rule" id="MF_01309"/>
    </source>
</evidence>
<dbReference type="EMBL" id="CP119075">
    <property type="protein sequence ID" value="WED65623.1"/>
    <property type="molecule type" value="Genomic_DNA"/>
</dbReference>
<dbReference type="PANTHER" id="PTHR11760">
    <property type="entry name" value="30S/40S RIBOSOMAL PROTEIN S3"/>
    <property type="match status" value="1"/>
</dbReference>
<dbReference type="RefSeq" id="WP_330930153.1">
    <property type="nucleotide sequence ID" value="NZ_CP119075.1"/>
</dbReference>
<dbReference type="NCBIfam" id="TIGR01009">
    <property type="entry name" value="rpsC_bact"/>
    <property type="match status" value="1"/>
</dbReference>
<dbReference type="GO" id="GO:0022627">
    <property type="term" value="C:cytosolic small ribosomal subunit"/>
    <property type="evidence" value="ECO:0007669"/>
    <property type="project" value="TreeGrafter"/>
</dbReference>
<keyword evidence="4 8" id="KW-0689">Ribosomal protein</keyword>
<dbReference type="AlphaFoldDB" id="A0AAF0A1B0"/>
<dbReference type="GO" id="GO:0003735">
    <property type="term" value="F:structural constituent of ribosome"/>
    <property type="evidence" value="ECO:0007669"/>
    <property type="project" value="InterPro"/>
</dbReference>
<dbReference type="KEGG" id="slom:PXH66_02010"/>
<keyword evidence="5 8" id="KW-0687">Ribonucleoprotein</keyword>
<dbReference type="InterPro" id="IPR009019">
    <property type="entry name" value="KH_sf_prok-type"/>
</dbReference>
<dbReference type="Proteomes" id="UP001218638">
    <property type="component" value="Chromosome"/>
</dbReference>
<dbReference type="HAMAP" id="MF_01309_B">
    <property type="entry name" value="Ribosomal_uS3_B"/>
    <property type="match status" value="1"/>
</dbReference>
<evidence type="ECO:0000256" key="2">
    <source>
        <dbReference type="ARBA" id="ARBA00022730"/>
    </source>
</evidence>
<evidence type="ECO:0000256" key="6">
    <source>
        <dbReference type="ARBA" id="ARBA00024998"/>
    </source>
</evidence>
<comment type="subunit">
    <text evidence="8">Part of the 30S ribosomal subunit. Forms a tight complex with proteins S10 and S14.</text>
</comment>
<dbReference type="GO" id="GO:0003729">
    <property type="term" value="F:mRNA binding"/>
    <property type="evidence" value="ECO:0007669"/>
    <property type="project" value="UniProtKB-UniRule"/>
</dbReference>
<dbReference type="Gene3D" id="3.30.300.20">
    <property type="match status" value="1"/>
</dbReference>
<keyword evidence="2 8" id="KW-0699">rRNA-binding</keyword>
<dbReference type="InterPro" id="IPR057258">
    <property type="entry name" value="Ribosomal_uS3"/>
</dbReference>
<dbReference type="SUPFAM" id="SSF54821">
    <property type="entry name" value="Ribosomal protein S3 C-terminal domain"/>
    <property type="match status" value="1"/>
</dbReference>
<reference evidence="11" key="1">
    <citation type="submission" date="2023-03" db="EMBL/GenBank/DDBJ databases">
        <title>Lomoglobus Profundus gen. nov., sp. nov., a novel member of the phylum Verrucomicrobia, isolated from deep-marine sediment of South China Sea.</title>
        <authorList>
            <person name="Ahmad T."/>
            <person name="Ishaq S.E."/>
            <person name="Wang F."/>
        </authorList>
    </citation>
    <scope>NUCLEOTIDE SEQUENCE</scope>
    <source>
        <strain evidence="11">LMO-M01</strain>
    </source>
</reference>
<evidence type="ECO:0000313" key="11">
    <source>
        <dbReference type="EMBL" id="WED65623.1"/>
    </source>
</evidence>
<comment type="function">
    <text evidence="6 8">Binds the lower part of the 30S subunit head. Binds mRNA in the 70S ribosome, positioning it for translation.</text>
</comment>
<dbReference type="FunFam" id="3.30.300.20:FF:000001">
    <property type="entry name" value="30S ribosomal protein S3"/>
    <property type="match status" value="1"/>
</dbReference>
<keyword evidence="3 8" id="KW-0694">RNA-binding</keyword>
<dbReference type="PROSITE" id="PS50823">
    <property type="entry name" value="KH_TYPE_2"/>
    <property type="match status" value="1"/>
</dbReference>
<dbReference type="InterPro" id="IPR004044">
    <property type="entry name" value="KH_dom_type_2"/>
</dbReference>
<dbReference type="InterPro" id="IPR005704">
    <property type="entry name" value="Ribosomal_uS3_bac-typ"/>
</dbReference>
<organism evidence="11 12">
    <name type="scientific">Synoicihabitans lomoniglobus</name>
    <dbReference type="NCBI Taxonomy" id="2909285"/>
    <lineage>
        <taxon>Bacteria</taxon>
        <taxon>Pseudomonadati</taxon>
        <taxon>Verrucomicrobiota</taxon>
        <taxon>Opitutia</taxon>
        <taxon>Opitutales</taxon>
        <taxon>Opitutaceae</taxon>
        <taxon>Synoicihabitans</taxon>
    </lineage>
</organism>
<dbReference type="PROSITE" id="PS00548">
    <property type="entry name" value="RIBOSOMAL_S3"/>
    <property type="match status" value="1"/>
</dbReference>
<gene>
    <name evidence="8 11" type="primary">rpsC</name>
    <name evidence="11" type="ORF">PXH66_02010</name>
</gene>
<feature type="domain" description="KH type-2" evidence="10">
    <location>
        <begin position="39"/>
        <end position="107"/>
    </location>
</feature>
<dbReference type="GO" id="GO:0006412">
    <property type="term" value="P:translation"/>
    <property type="evidence" value="ECO:0007669"/>
    <property type="project" value="UniProtKB-UniRule"/>
</dbReference>
<comment type="similarity">
    <text evidence="1 8 9">Belongs to the universal ribosomal protein uS3 family.</text>
</comment>
<dbReference type="CDD" id="cd02412">
    <property type="entry name" value="KH-II_30S_S3"/>
    <property type="match status" value="1"/>
</dbReference>
<protein>
    <recommendedName>
        <fullName evidence="7 8">Small ribosomal subunit protein uS3</fullName>
    </recommendedName>
</protein>